<sequence length="153" mass="16780">MDHAEYERESKGAGWRSALIIAGLALPPLALNILSHFFDNPYLQPLNLTQEGLSGIGELEEVGISGTKIDVRVDWGTERTGTLTQEKFANTLGAALRSQTVYYSFHFNEVPGRSIRVTFVVGQNSYGPFSTAELSDGMKLALTAQQMTNKANR</sequence>
<keyword evidence="3" id="KW-1185">Reference proteome</keyword>
<keyword evidence="1" id="KW-1133">Transmembrane helix</keyword>
<proteinExistence type="predicted"/>
<keyword evidence="1" id="KW-0472">Membrane</keyword>
<evidence type="ECO:0000256" key="1">
    <source>
        <dbReference type="SAM" id="Phobius"/>
    </source>
</evidence>
<evidence type="ECO:0000313" key="2">
    <source>
        <dbReference type="EMBL" id="MDQ2093113.1"/>
    </source>
</evidence>
<protein>
    <submittedName>
        <fullName evidence="2">Uncharacterized protein</fullName>
    </submittedName>
</protein>
<gene>
    <name evidence="2" type="ORF">NOI20_03230</name>
</gene>
<name>A0AAJ1X3A5_9RHOB</name>
<evidence type="ECO:0000313" key="3">
    <source>
        <dbReference type="Proteomes" id="UP001227162"/>
    </source>
</evidence>
<dbReference type="Proteomes" id="UP001227162">
    <property type="component" value="Unassembled WGS sequence"/>
</dbReference>
<reference evidence="2" key="2">
    <citation type="submission" date="2023-04" db="EMBL/GenBank/DDBJ databases">
        <title>'Rhodoalgimonas zhirmunskyi' gen. nov., isolated from a red alga.</title>
        <authorList>
            <person name="Nedashkovskaya O.I."/>
            <person name="Otstavnykh N.Y."/>
            <person name="Bystritskaya E.P."/>
            <person name="Balabanova L.A."/>
            <person name="Isaeva M.P."/>
        </authorList>
    </citation>
    <scope>NUCLEOTIDE SEQUENCE</scope>
    <source>
        <strain evidence="2">10Alg 79</strain>
    </source>
</reference>
<dbReference type="EMBL" id="JANFFA010000001">
    <property type="protein sequence ID" value="MDQ2093113.1"/>
    <property type="molecule type" value="Genomic_DNA"/>
</dbReference>
<organism evidence="2 3">
    <name type="scientific">Rhodalgimonas zhirmunskyi</name>
    <dbReference type="NCBI Taxonomy" id="2964767"/>
    <lineage>
        <taxon>Bacteria</taxon>
        <taxon>Pseudomonadati</taxon>
        <taxon>Pseudomonadota</taxon>
        <taxon>Alphaproteobacteria</taxon>
        <taxon>Rhodobacterales</taxon>
        <taxon>Roseobacteraceae</taxon>
        <taxon>Rhodalgimonas</taxon>
    </lineage>
</organism>
<keyword evidence="1" id="KW-0812">Transmembrane</keyword>
<accession>A0AAJ1X3A5</accession>
<reference evidence="2" key="1">
    <citation type="submission" date="2022-07" db="EMBL/GenBank/DDBJ databases">
        <authorList>
            <person name="Otstavnykh N."/>
            <person name="Isaeva M."/>
            <person name="Bystritskaya E."/>
        </authorList>
    </citation>
    <scope>NUCLEOTIDE SEQUENCE</scope>
    <source>
        <strain evidence="2">10Alg 79</strain>
    </source>
</reference>
<dbReference type="AlphaFoldDB" id="A0AAJ1X3A5"/>
<feature type="transmembrane region" description="Helical" evidence="1">
    <location>
        <begin position="18"/>
        <end position="38"/>
    </location>
</feature>
<comment type="caution">
    <text evidence="2">The sequence shown here is derived from an EMBL/GenBank/DDBJ whole genome shotgun (WGS) entry which is preliminary data.</text>
</comment>
<dbReference type="RefSeq" id="WP_317624712.1">
    <property type="nucleotide sequence ID" value="NZ_JANFFA010000001.1"/>
</dbReference>